<protein>
    <submittedName>
        <fullName evidence="2">Transmembrane protein 180-like</fullName>
    </submittedName>
</protein>
<proteinExistence type="predicted"/>
<feature type="transmembrane region" description="Helical" evidence="1">
    <location>
        <begin position="448"/>
        <end position="467"/>
    </location>
</feature>
<evidence type="ECO:0000313" key="3">
    <source>
        <dbReference type="Proteomes" id="UP000762676"/>
    </source>
</evidence>
<feature type="transmembrane region" description="Helical" evidence="1">
    <location>
        <begin position="181"/>
        <end position="202"/>
    </location>
</feature>
<name>A0AAV4H8Z3_9GAST</name>
<feature type="transmembrane region" description="Helical" evidence="1">
    <location>
        <begin position="290"/>
        <end position="309"/>
    </location>
</feature>
<dbReference type="EMBL" id="BMAT01012486">
    <property type="protein sequence ID" value="GFR93216.1"/>
    <property type="molecule type" value="Genomic_DNA"/>
</dbReference>
<dbReference type="InterPro" id="IPR040035">
    <property type="entry name" value="TMEM180"/>
</dbReference>
<feature type="transmembrane region" description="Helical" evidence="1">
    <location>
        <begin position="157"/>
        <end position="175"/>
    </location>
</feature>
<dbReference type="SUPFAM" id="SSF103473">
    <property type="entry name" value="MFS general substrate transporter"/>
    <property type="match status" value="1"/>
</dbReference>
<sequence>MADLTISLETSYGSLTLFTSILHNVFLLYHVDMFVSVYQISKTAFWCGEALFLIWNSLNDPLFGWFSDRKLLRFNRDESKHSRDIVWTRLRALQIYCPLFTLSFCLFWFGWAFPGVQFAVCLCLYDGFLTMIDLHHSALLADLSVSAVVRARLNSRCSIFSAIGSISVFLSYLVWNKSHLKAFRIFCGSLALFSFLGYIVLVKELRNSYMKKTEDSTSVERAEDKSDFLMSGQNQPEVSVTKFGRQLLSHKNFLWFSILNLIQVFHCHFNSNFFPLFLDALLGENVSPTLSSLLLGVSFVVPHLNNLYFLSLTGRFGVYFVIQGLLLVKLVLSLVMWQVGPTYIWLLCVFIARVFTEGTCKLLSLVISDLVDEDAVLHNRPNAVSALIFGTAALLSKPGQTLAPVIGTWVLSLQTGHDIFRSGLESGSIKADLSLMDSGARSAHRSGVFFILVCVPVACALLQLLAWSQFSLKGQRLAQIKAAREGLQQIQV</sequence>
<dbReference type="Gene3D" id="1.20.1250.20">
    <property type="entry name" value="MFS general substrate transporter like domains"/>
    <property type="match status" value="1"/>
</dbReference>
<keyword evidence="1" id="KW-0472">Membrane</keyword>
<feature type="transmembrane region" description="Helical" evidence="1">
    <location>
        <begin position="316"/>
        <end position="337"/>
    </location>
</feature>
<keyword evidence="1" id="KW-1133">Transmembrane helix</keyword>
<gene>
    <name evidence="2" type="ORF">ElyMa_006220900</name>
</gene>
<reference evidence="2 3" key="1">
    <citation type="journal article" date="2021" name="Elife">
        <title>Chloroplast acquisition without the gene transfer in kleptoplastic sea slugs, Plakobranchus ocellatus.</title>
        <authorList>
            <person name="Maeda T."/>
            <person name="Takahashi S."/>
            <person name="Yoshida T."/>
            <person name="Shimamura S."/>
            <person name="Takaki Y."/>
            <person name="Nagai Y."/>
            <person name="Toyoda A."/>
            <person name="Suzuki Y."/>
            <person name="Arimoto A."/>
            <person name="Ishii H."/>
            <person name="Satoh N."/>
            <person name="Nishiyama T."/>
            <person name="Hasebe M."/>
            <person name="Maruyama T."/>
            <person name="Minagawa J."/>
            <person name="Obokata J."/>
            <person name="Shigenobu S."/>
        </authorList>
    </citation>
    <scope>NUCLEOTIDE SEQUENCE [LARGE SCALE GENOMIC DNA]</scope>
</reference>
<feature type="transmembrane region" description="Helical" evidence="1">
    <location>
        <begin position="253"/>
        <end position="278"/>
    </location>
</feature>
<feature type="transmembrane region" description="Helical" evidence="1">
    <location>
        <begin position="93"/>
        <end position="111"/>
    </location>
</feature>
<feature type="transmembrane region" description="Helical" evidence="1">
    <location>
        <begin position="12"/>
        <end position="31"/>
    </location>
</feature>
<keyword evidence="1 2" id="KW-0812">Transmembrane</keyword>
<dbReference type="AlphaFoldDB" id="A0AAV4H8Z3"/>
<accession>A0AAV4H8Z3</accession>
<dbReference type="Pfam" id="PF13347">
    <property type="entry name" value="MFS_2"/>
    <property type="match status" value="1"/>
</dbReference>
<dbReference type="Proteomes" id="UP000762676">
    <property type="component" value="Unassembled WGS sequence"/>
</dbReference>
<dbReference type="InterPro" id="IPR036259">
    <property type="entry name" value="MFS_trans_sf"/>
</dbReference>
<evidence type="ECO:0000256" key="1">
    <source>
        <dbReference type="SAM" id="Phobius"/>
    </source>
</evidence>
<keyword evidence="3" id="KW-1185">Reference proteome</keyword>
<evidence type="ECO:0000313" key="2">
    <source>
        <dbReference type="EMBL" id="GFR93216.1"/>
    </source>
</evidence>
<dbReference type="PANTHER" id="PTHR28658:SF3">
    <property type="entry name" value="TRANSMEMBRANE PROTEIN 180"/>
    <property type="match status" value="1"/>
</dbReference>
<dbReference type="PANTHER" id="PTHR28658">
    <property type="entry name" value="TRANSMEMBRANE PROTEIN 180"/>
    <property type="match status" value="1"/>
</dbReference>
<comment type="caution">
    <text evidence="2">The sequence shown here is derived from an EMBL/GenBank/DDBJ whole genome shotgun (WGS) entry which is preliminary data.</text>
</comment>
<organism evidence="2 3">
    <name type="scientific">Elysia marginata</name>
    <dbReference type="NCBI Taxonomy" id="1093978"/>
    <lineage>
        <taxon>Eukaryota</taxon>
        <taxon>Metazoa</taxon>
        <taxon>Spiralia</taxon>
        <taxon>Lophotrochozoa</taxon>
        <taxon>Mollusca</taxon>
        <taxon>Gastropoda</taxon>
        <taxon>Heterobranchia</taxon>
        <taxon>Euthyneura</taxon>
        <taxon>Panpulmonata</taxon>
        <taxon>Sacoglossa</taxon>
        <taxon>Placobranchoidea</taxon>
        <taxon>Plakobranchidae</taxon>
        <taxon>Elysia</taxon>
    </lineage>
</organism>